<dbReference type="InterPro" id="IPR023393">
    <property type="entry name" value="START-like_dom_sf"/>
</dbReference>
<dbReference type="AlphaFoldDB" id="H0R4V9"/>
<organism evidence="2 3">
    <name type="scientific">Gordonia effusa NBRC 100432</name>
    <dbReference type="NCBI Taxonomy" id="1077974"/>
    <lineage>
        <taxon>Bacteria</taxon>
        <taxon>Bacillati</taxon>
        <taxon>Actinomycetota</taxon>
        <taxon>Actinomycetes</taxon>
        <taxon>Mycobacteriales</taxon>
        <taxon>Gordoniaceae</taxon>
        <taxon>Gordonia</taxon>
    </lineage>
</organism>
<evidence type="ECO:0000313" key="2">
    <source>
        <dbReference type="EMBL" id="GAB20110.1"/>
    </source>
</evidence>
<keyword evidence="1" id="KW-0472">Membrane</keyword>
<proteinExistence type="predicted"/>
<feature type="transmembrane region" description="Helical" evidence="1">
    <location>
        <begin position="136"/>
        <end position="158"/>
    </location>
</feature>
<keyword evidence="1" id="KW-0812">Transmembrane</keyword>
<dbReference type="Proteomes" id="UP000035034">
    <property type="component" value="Unassembled WGS sequence"/>
</dbReference>
<protein>
    <recommendedName>
        <fullName evidence="4">SRPBCC family protein</fullName>
    </recommendedName>
</protein>
<accession>H0R4V9</accession>
<evidence type="ECO:0000256" key="1">
    <source>
        <dbReference type="SAM" id="Phobius"/>
    </source>
</evidence>
<dbReference type="RefSeq" id="WP_007319445.1">
    <property type="nucleotide sequence ID" value="NZ_BAEH01000106.1"/>
</dbReference>
<keyword evidence="1" id="KW-1133">Transmembrane helix</keyword>
<sequence length="161" mass="18231">MPFRPEEVDASSDFYQNAPIVARGHAEFPVPAERLWELVESFEWMPVISAKWQNSEPNGPGARRRLSLGPFLLSNEFVTRYEKNKELAFYIGEVPVPGARAIAEKLEVEDLGPQRSALTYTFALAPKFFPNVQLHLVNAIAAPIFSLVVKIGWTFGLWRTR</sequence>
<evidence type="ECO:0008006" key="4">
    <source>
        <dbReference type="Google" id="ProtNLM"/>
    </source>
</evidence>
<name>H0R4V9_9ACTN</name>
<reference evidence="2 3" key="1">
    <citation type="submission" date="2011-12" db="EMBL/GenBank/DDBJ databases">
        <title>Whole genome shotgun sequence of Gordonia effusa NBRC 100432.</title>
        <authorList>
            <person name="Yoshida I."/>
            <person name="Takarada H."/>
            <person name="Hosoyama A."/>
            <person name="Tsuchikane K."/>
            <person name="Katsumata H."/>
            <person name="Yamazaki S."/>
            <person name="Fujita N."/>
        </authorList>
    </citation>
    <scope>NUCLEOTIDE SEQUENCE [LARGE SCALE GENOMIC DNA]</scope>
    <source>
        <strain evidence="2 3">NBRC 100432</strain>
    </source>
</reference>
<dbReference type="STRING" id="1077974.GOEFS_106_00060"/>
<dbReference type="EMBL" id="BAEH01000106">
    <property type="protein sequence ID" value="GAB20110.1"/>
    <property type="molecule type" value="Genomic_DNA"/>
</dbReference>
<gene>
    <name evidence="2" type="ORF">GOEFS_106_00060</name>
</gene>
<evidence type="ECO:0000313" key="3">
    <source>
        <dbReference type="Proteomes" id="UP000035034"/>
    </source>
</evidence>
<dbReference type="Gene3D" id="3.30.530.20">
    <property type="match status" value="1"/>
</dbReference>
<dbReference type="SUPFAM" id="SSF55961">
    <property type="entry name" value="Bet v1-like"/>
    <property type="match status" value="1"/>
</dbReference>
<dbReference type="OrthoDB" id="581838at2"/>
<keyword evidence="3" id="KW-1185">Reference proteome</keyword>
<comment type="caution">
    <text evidence="2">The sequence shown here is derived from an EMBL/GenBank/DDBJ whole genome shotgun (WGS) entry which is preliminary data.</text>
</comment>